<keyword evidence="2" id="KW-0808">Transferase</keyword>
<evidence type="ECO:0000313" key="2">
    <source>
        <dbReference type="EMBL" id="TSE18189.1"/>
    </source>
</evidence>
<dbReference type="InterPro" id="IPR028098">
    <property type="entry name" value="Glyco_trans_4-like_N"/>
</dbReference>
<feature type="domain" description="Glycosyltransferase subfamily 4-like N-terminal" evidence="1">
    <location>
        <begin position="35"/>
        <end position="190"/>
    </location>
</feature>
<protein>
    <submittedName>
        <fullName evidence="2">N, N'-diacetylbacillosaminyl-diphospho-undecaprenol alpha-1,3-N-acetylgalactosaminyltransferase</fullName>
        <ecNumber evidence="2">2.4.1.290</ecNumber>
    </submittedName>
</protein>
<dbReference type="AlphaFoldDB" id="A0A554W3Q0"/>
<dbReference type="CDD" id="cd03808">
    <property type="entry name" value="GT4_CapM-like"/>
    <property type="match status" value="1"/>
</dbReference>
<dbReference type="PANTHER" id="PTHR12526">
    <property type="entry name" value="GLYCOSYLTRANSFERASE"/>
    <property type="match status" value="1"/>
</dbReference>
<keyword evidence="2" id="KW-0328">Glycosyltransferase</keyword>
<dbReference type="GO" id="GO:0102335">
    <property type="term" value="F:N,N'-diacetylbacillosaminyl-diphospho-undecaprenol alpha-1,3-N-acetylgalactosaminyltransferase activity"/>
    <property type="evidence" value="ECO:0007669"/>
    <property type="project" value="UniProtKB-EC"/>
</dbReference>
<dbReference type="Pfam" id="PF13439">
    <property type="entry name" value="Glyco_transf_4"/>
    <property type="match status" value="1"/>
</dbReference>
<name>A0A554W3Q0_9BURK</name>
<dbReference type="Gene3D" id="3.40.50.2000">
    <property type="entry name" value="Glycogen Phosphorylase B"/>
    <property type="match status" value="2"/>
</dbReference>
<proteinExistence type="predicted"/>
<dbReference type="EC" id="2.4.1.290" evidence="2"/>
<dbReference type="Proteomes" id="UP000315736">
    <property type="component" value="Unassembled WGS sequence"/>
</dbReference>
<dbReference type="PANTHER" id="PTHR12526:SF638">
    <property type="entry name" value="SPORE COAT PROTEIN SA"/>
    <property type="match status" value="1"/>
</dbReference>
<dbReference type="EMBL" id="VJNB01000022">
    <property type="protein sequence ID" value="TSE18189.1"/>
    <property type="molecule type" value="Genomic_DNA"/>
</dbReference>
<sequence length="387" mass="43160">MAAVRETFQRPAEVRRVVLVGHSATATLNFRAPLIADLVAAGCEVEVLAPDWTEAQLACLKALGAQGGAFPLARTGLNPLEDLLTLLVLWRHMRQRRPDVVFTYAAKTNVWGMLAAWLARVPRRVAMVAGLGFAFTETEAFIGLKRAYIRLFLMWLYRIALNRADWVVVQNPDDPKVLINDCGVKSDKIIRVNGTGVALNEWSPYPPHTQPITFTLVARLLREKGVLEFLQAAARIKARHPQARFWLLGPLDDNPGGLKEADLRPWLDDGTVEWPGAVDVKPWLAQTSVFVLPSYREGVPRSTQEAMAMGRPVITTDAPGCRETVVEGVNGFLIPPRDVEALEQAMLRFIEKPELIARMGNASRRLAEERFDVRKTNATLMKVFSRP</sequence>
<evidence type="ECO:0000313" key="3">
    <source>
        <dbReference type="Proteomes" id="UP000315736"/>
    </source>
</evidence>
<dbReference type="Pfam" id="PF13692">
    <property type="entry name" value="Glyco_trans_1_4"/>
    <property type="match status" value="1"/>
</dbReference>
<comment type="caution">
    <text evidence="2">The sequence shown here is derived from an EMBL/GenBank/DDBJ whole genome shotgun (WGS) entry which is preliminary data.</text>
</comment>
<accession>A0A554W3Q0</accession>
<dbReference type="SUPFAM" id="SSF53756">
    <property type="entry name" value="UDP-Glycosyltransferase/glycogen phosphorylase"/>
    <property type="match status" value="1"/>
</dbReference>
<reference evidence="2 3" key="1">
    <citation type="submission" date="2019-07" db="EMBL/GenBank/DDBJ databases">
        <title>Tepidimonas alkaliphilus YIM 72238 draft genome.</title>
        <authorList>
            <person name="Da Costa M.S."/>
            <person name="Froufe H.J.C."/>
            <person name="Egas C."/>
            <person name="Albuquerque L."/>
        </authorList>
    </citation>
    <scope>NUCLEOTIDE SEQUENCE [LARGE SCALE GENOMIC DNA]</scope>
    <source>
        <strain evidence="2 3">YIM 72238</strain>
    </source>
</reference>
<organism evidence="2 3">
    <name type="scientific">Tepidimonas alkaliphilus</name>
    <dbReference type="NCBI Taxonomy" id="2588942"/>
    <lineage>
        <taxon>Bacteria</taxon>
        <taxon>Pseudomonadati</taxon>
        <taxon>Pseudomonadota</taxon>
        <taxon>Betaproteobacteria</taxon>
        <taxon>Burkholderiales</taxon>
        <taxon>Tepidimonas</taxon>
    </lineage>
</organism>
<dbReference type="OrthoDB" id="9775208at2"/>
<evidence type="ECO:0000259" key="1">
    <source>
        <dbReference type="Pfam" id="PF13439"/>
    </source>
</evidence>
<gene>
    <name evidence="2" type="primary">pglA</name>
    <name evidence="2" type="ORF">Talka_02312</name>
</gene>
<keyword evidence="3" id="KW-1185">Reference proteome</keyword>